<proteinExistence type="predicted"/>
<sequence length="155" mass="16838">MMDIATSNKVKKLDKLAWVLDSSIRVPGTSWRIGLDGLIGLVPGIGDLTAGALSSYILLQAVRLGVAPAVVMRMVLNVLLETVVGVIPVVGDLFDFAFRANLRNVKLMQSYLERPEPVTKRSTLTVILVILGIIGGLVFTVWLVISLLGWLIQMI</sequence>
<dbReference type="InterPro" id="IPR025187">
    <property type="entry name" value="DUF4112"/>
</dbReference>
<dbReference type="PANTHER" id="PTHR35519:SF2">
    <property type="entry name" value="PH DOMAIN PROTEIN"/>
    <property type="match status" value="1"/>
</dbReference>
<evidence type="ECO:0000256" key="1">
    <source>
        <dbReference type="SAM" id="Phobius"/>
    </source>
</evidence>
<feature type="transmembrane region" description="Helical" evidence="1">
    <location>
        <begin position="38"/>
        <end position="59"/>
    </location>
</feature>
<protein>
    <recommendedName>
        <fullName evidence="3">DUF4112 domain-containing protein</fullName>
    </recommendedName>
</protein>
<dbReference type="AlphaFoldDB" id="A0A6S6UE13"/>
<dbReference type="Pfam" id="PF13430">
    <property type="entry name" value="DUF4112"/>
    <property type="match status" value="1"/>
</dbReference>
<gene>
    <name evidence="2" type="ORF">HELGO_WM23896</name>
</gene>
<keyword evidence="1" id="KW-0812">Transmembrane</keyword>
<reference evidence="2" key="1">
    <citation type="submission" date="2020-01" db="EMBL/GenBank/DDBJ databases">
        <authorList>
            <person name="Meier V. D."/>
            <person name="Meier V D."/>
        </authorList>
    </citation>
    <scope>NUCLEOTIDE SEQUENCE</scope>
    <source>
        <strain evidence="2">HLG_WM_MAG_09</strain>
    </source>
</reference>
<name>A0A6S6UE13_9GAMM</name>
<dbReference type="EMBL" id="CACVAT010000561">
    <property type="protein sequence ID" value="CAA6830098.1"/>
    <property type="molecule type" value="Genomic_DNA"/>
</dbReference>
<keyword evidence="1" id="KW-0472">Membrane</keyword>
<accession>A0A6S6UE13</accession>
<evidence type="ECO:0000313" key="2">
    <source>
        <dbReference type="EMBL" id="CAA6830098.1"/>
    </source>
</evidence>
<feature type="transmembrane region" description="Helical" evidence="1">
    <location>
        <begin position="123"/>
        <end position="152"/>
    </location>
</feature>
<feature type="transmembrane region" description="Helical" evidence="1">
    <location>
        <begin position="79"/>
        <end position="102"/>
    </location>
</feature>
<organism evidence="2">
    <name type="scientific">uncultured Thiotrichaceae bacterium</name>
    <dbReference type="NCBI Taxonomy" id="298394"/>
    <lineage>
        <taxon>Bacteria</taxon>
        <taxon>Pseudomonadati</taxon>
        <taxon>Pseudomonadota</taxon>
        <taxon>Gammaproteobacteria</taxon>
        <taxon>Thiotrichales</taxon>
        <taxon>Thiotrichaceae</taxon>
        <taxon>environmental samples</taxon>
    </lineage>
</organism>
<keyword evidence="1" id="KW-1133">Transmembrane helix</keyword>
<dbReference type="PANTHER" id="PTHR35519">
    <property type="entry name" value="MEMBRANE PROTEINS"/>
    <property type="match status" value="1"/>
</dbReference>
<evidence type="ECO:0008006" key="3">
    <source>
        <dbReference type="Google" id="ProtNLM"/>
    </source>
</evidence>